<dbReference type="InterPro" id="IPR035940">
    <property type="entry name" value="CAP_sf"/>
</dbReference>
<name>A0ABT8X1U5_9FLAO</name>
<dbReference type="Gene3D" id="3.40.33.10">
    <property type="entry name" value="CAP"/>
    <property type="match status" value="1"/>
</dbReference>
<evidence type="ECO:0000259" key="2">
    <source>
        <dbReference type="Pfam" id="PF00188"/>
    </source>
</evidence>
<dbReference type="InterPro" id="IPR014044">
    <property type="entry name" value="CAP_dom"/>
</dbReference>
<dbReference type="SUPFAM" id="SSF55797">
    <property type="entry name" value="PR-1-like"/>
    <property type="match status" value="1"/>
</dbReference>
<feature type="chain" id="PRO_5045723518" evidence="1">
    <location>
        <begin position="23"/>
        <end position="165"/>
    </location>
</feature>
<dbReference type="PANTHER" id="PTHR31157">
    <property type="entry name" value="SCP DOMAIN-CONTAINING PROTEIN"/>
    <property type="match status" value="1"/>
</dbReference>
<evidence type="ECO:0000313" key="3">
    <source>
        <dbReference type="EMBL" id="MDO5987683.1"/>
    </source>
</evidence>
<organism evidence="3 4">
    <name type="scientific">Flavivirga amylovorans</name>
    <dbReference type="NCBI Taxonomy" id="870486"/>
    <lineage>
        <taxon>Bacteria</taxon>
        <taxon>Pseudomonadati</taxon>
        <taxon>Bacteroidota</taxon>
        <taxon>Flavobacteriia</taxon>
        <taxon>Flavobacteriales</taxon>
        <taxon>Flavobacteriaceae</taxon>
        <taxon>Flavivirga</taxon>
    </lineage>
</organism>
<accession>A0ABT8X1U5</accession>
<evidence type="ECO:0000313" key="4">
    <source>
        <dbReference type="Proteomes" id="UP001176891"/>
    </source>
</evidence>
<proteinExistence type="predicted"/>
<dbReference type="RefSeq" id="WP_303282247.1">
    <property type="nucleotide sequence ID" value="NZ_BAABCZ010000010.1"/>
</dbReference>
<reference evidence="3" key="1">
    <citation type="submission" date="2023-07" db="EMBL/GenBank/DDBJ databases">
        <title>Two novel species in the genus Flavivirga.</title>
        <authorList>
            <person name="Kwon K."/>
        </authorList>
    </citation>
    <scope>NUCLEOTIDE SEQUENCE</scope>
    <source>
        <strain evidence="3">KACC 14157</strain>
    </source>
</reference>
<feature type="signal peptide" evidence="1">
    <location>
        <begin position="1"/>
        <end position="22"/>
    </location>
</feature>
<dbReference type="Pfam" id="PF00188">
    <property type="entry name" value="CAP"/>
    <property type="match status" value="1"/>
</dbReference>
<dbReference type="CDD" id="cd05379">
    <property type="entry name" value="CAP_bacterial"/>
    <property type="match status" value="1"/>
</dbReference>
<dbReference type="PROSITE" id="PS51257">
    <property type="entry name" value="PROKAR_LIPOPROTEIN"/>
    <property type="match status" value="1"/>
</dbReference>
<gene>
    <name evidence="3" type="ORF">Q4Q39_09760</name>
</gene>
<comment type="caution">
    <text evidence="3">The sequence shown here is derived from an EMBL/GenBank/DDBJ whole genome shotgun (WGS) entry which is preliminary data.</text>
</comment>
<sequence>MKSLIKLPLLVLFAGLTLSSCSTDSIDDKADAIELSLIEQEAKDIEIEILKLINDYRVSLDLNALKDMSLVKSVAFSHTDYMVDNNKVSHDNFFTRSNYLKSNAGAEKVSENVAYGYSSAETVVKAWIKSEGHRGTIEGDFTNFDISAEKNEKGRWYFTNIFIKK</sequence>
<evidence type="ECO:0000256" key="1">
    <source>
        <dbReference type="SAM" id="SignalP"/>
    </source>
</evidence>
<protein>
    <submittedName>
        <fullName evidence="3">CAP domain-containing protein</fullName>
    </submittedName>
</protein>
<keyword evidence="4" id="KW-1185">Reference proteome</keyword>
<feature type="domain" description="SCP" evidence="2">
    <location>
        <begin position="50"/>
        <end position="153"/>
    </location>
</feature>
<dbReference type="PANTHER" id="PTHR31157:SF1">
    <property type="entry name" value="SCP DOMAIN-CONTAINING PROTEIN"/>
    <property type="match status" value="1"/>
</dbReference>
<dbReference type="Proteomes" id="UP001176891">
    <property type="component" value="Unassembled WGS sequence"/>
</dbReference>
<dbReference type="EMBL" id="JAUOEM010000003">
    <property type="protein sequence ID" value="MDO5987683.1"/>
    <property type="molecule type" value="Genomic_DNA"/>
</dbReference>
<keyword evidence="1" id="KW-0732">Signal</keyword>